<dbReference type="Proteomes" id="UP000053630">
    <property type="component" value="Unassembled WGS sequence"/>
</dbReference>
<gene>
    <name evidence="1" type="ORF">FOMMEDRAFT_163276</name>
</gene>
<dbReference type="AlphaFoldDB" id="R7SIL6"/>
<dbReference type="GeneID" id="18675996"/>
<evidence type="ECO:0000313" key="1">
    <source>
        <dbReference type="EMBL" id="EJC97454.1"/>
    </source>
</evidence>
<proteinExistence type="predicted"/>
<name>R7SIL6_FOMME</name>
<sequence length="196" mass="22664">MTWPPRRGSREVLYFDGSKLEELLQFFEDIEMLAADFQKDAKWMCKQVTYYAATSCSSLWATVPELKKKGACNWSIVKEEIRKLYLELIDGQCYTRANITQLVDVQSEKEMTVQTEFGCYCCKFQVQAEYLKEQGKMSACKLDCKFWRGIRGTLRTNLTQRLEILYVDKDASKLFKFADVVRLADHVLLAGQTEAG</sequence>
<dbReference type="RefSeq" id="XP_007272284.1">
    <property type="nucleotide sequence ID" value="XM_007272222.1"/>
</dbReference>
<evidence type="ECO:0000313" key="2">
    <source>
        <dbReference type="Proteomes" id="UP000053630"/>
    </source>
</evidence>
<organism evidence="1 2">
    <name type="scientific">Fomitiporia mediterranea (strain MF3/22)</name>
    <name type="common">Grapevine white-rot fungus</name>
    <dbReference type="NCBI Taxonomy" id="694068"/>
    <lineage>
        <taxon>Eukaryota</taxon>
        <taxon>Fungi</taxon>
        <taxon>Dikarya</taxon>
        <taxon>Basidiomycota</taxon>
        <taxon>Agaricomycotina</taxon>
        <taxon>Agaricomycetes</taxon>
        <taxon>Hymenochaetales</taxon>
        <taxon>Hymenochaetaceae</taxon>
        <taxon>Fomitiporia</taxon>
    </lineage>
</organism>
<accession>R7SIL6</accession>
<keyword evidence="2" id="KW-1185">Reference proteome</keyword>
<dbReference type="OrthoDB" id="3195134at2759"/>
<reference evidence="2" key="1">
    <citation type="journal article" date="2012" name="Science">
        <title>The Paleozoic origin of enzymatic lignin decomposition reconstructed from 31 fungal genomes.</title>
        <authorList>
            <person name="Floudas D."/>
            <person name="Binder M."/>
            <person name="Riley R."/>
            <person name="Barry K."/>
            <person name="Blanchette R.A."/>
            <person name="Henrissat B."/>
            <person name="Martinez A.T."/>
            <person name="Otillar R."/>
            <person name="Spatafora J.W."/>
            <person name="Yadav J.S."/>
            <person name="Aerts A."/>
            <person name="Benoit I."/>
            <person name="Boyd A."/>
            <person name="Carlson A."/>
            <person name="Copeland A."/>
            <person name="Coutinho P.M."/>
            <person name="de Vries R.P."/>
            <person name="Ferreira P."/>
            <person name="Findley K."/>
            <person name="Foster B."/>
            <person name="Gaskell J."/>
            <person name="Glotzer D."/>
            <person name="Gorecki P."/>
            <person name="Heitman J."/>
            <person name="Hesse C."/>
            <person name="Hori C."/>
            <person name="Igarashi K."/>
            <person name="Jurgens J.A."/>
            <person name="Kallen N."/>
            <person name="Kersten P."/>
            <person name="Kohler A."/>
            <person name="Kuees U."/>
            <person name="Kumar T.K.A."/>
            <person name="Kuo A."/>
            <person name="LaButti K."/>
            <person name="Larrondo L.F."/>
            <person name="Lindquist E."/>
            <person name="Ling A."/>
            <person name="Lombard V."/>
            <person name="Lucas S."/>
            <person name="Lundell T."/>
            <person name="Martin R."/>
            <person name="McLaughlin D.J."/>
            <person name="Morgenstern I."/>
            <person name="Morin E."/>
            <person name="Murat C."/>
            <person name="Nagy L.G."/>
            <person name="Nolan M."/>
            <person name="Ohm R.A."/>
            <person name="Patyshakuliyeva A."/>
            <person name="Rokas A."/>
            <person name="Ruiz-Duenas F.J."/>
            <person name="Sabat G."/>
            <person name="Salamov A."/>
            <person name="Samejima M."/>
            <person name="Schmutz J."/>
            <person name="Slot J.C."/>
            <person name="St John F."/>
            <person name="Stenlid J."/>
            <person name="Sun H."/>
            <person name="Sun S."/>
            <person name="Syed K."/>
            <person name="Tsang A."/>
            <person name="Wiebenga A."/>
            <person name="Young D."/>
            <person name="Pisabarro A."/>
            <person name="Eastwood D.C."/>
            <person name="Martin F."/>
            <person name="Cullen D."/>
            <person name="Grigoriev I.V."/>
            <person name="Hibbett D.S."/>
        </authorList>
    </citation>
    <scope>NUCLEOTIDE SEQUENCE [LARGE SCALE GENOMIC DNA]</scope>
    <source>
        <strain evidence="2">MF3/22</strain>
    </source>
</reference>
<dbReference type="KEGG" id="fme:FOMMEDRAFT_163276"/>
<dbReference type="EMBL" id="JH718439">
    <property type="protein sequence ID" value="EJC97454.1"/>
    <property type="molecule type" value="Genomic_DNA"/>
</dbReference>
<protein>
    <submittedName>
        <fullName evidence="1">Uncharacterized protein</fullName>
    </submittedName>
</protein>